<gene>
    <name evidence="1" type="ORF">HNR38_001017</name>
</gene>
<accession>A0A840UDL9</accession>
<protein>
    <submittedName>
        <fullName evidence="1">Uncharacterized protein</fullName>
    </submittedName>
</protein>
<evidence type="ECO:0000313" key="2">
    <source>
        <dbReference type="Proteomes" id="UP000591735"/>
    </source>
</evidence>
<name>A0A840UDL9_9GAMM</name>
<organism evidence="1 2">
    <name type="scientific">Marinobacter oulmenensis</name>
    <dbReference type="NCBI Taxonomy" id="643747"/>
    <lineage>
        <taxon>Bacteria</taxon>
        <taxon>Pseudomonadati</taxon>
        <taxon>Pseudomonadota</taxon>
        <taxon>Gammaproteobacteria</taxon>
        <taxon>Pseudomonadales</taxon>
        <taxon>Marinobacteraceae</taxon>
        <taxon>Marinobacter</taxon>
    </lineage>
</organism>
<dbReference type="EMBL" id="JACHFE010000002">
    <property type="protein sequence ID" value="MBB5320545.1"/>
    <property type="molecule type" value="Genomic_DNA"/>
</dbReference>
<proteinExistence type="predicted"/>
<dbReference type="Proteomes" id="UP000591735">
    <property type="component" value="Unassembled WGS sequence"/>
</dbReference>
<comment type="caution">
    <text evidence="1">The sequence shown here is derived from an EMBL/GenBank/DDBJ whole genome shotgun (WGS) entry which is preliminary data.</text>
</comment>
<sequence>MDVDTKLTIDYILEHCHQIMTFFCLRSEFNQSDISVMI</sequence>
<reference evidence="1 2" key="1">
    <citation type="submission" date="2020-08" db="EMBL/GenBank/DDBJ databases">
        <title>Genomic Encyclopedia of Type Strains, Phase IV (KMG-IV): sequencing the most valuable type-strain genomes for metagenomic binning, comparative biology and taxonomic classification.</title>
        <authorList>
            <person name="Goeker M."/>
        </authorList>
    </citation>
    <scope>NUCLEOTIDE SEQUENCE [LARGE SCALE GENOMIC DNA]</scope>
    <source>
        <strain evidence="1 2">DSM 22359</strain>
    </source>
</reference>
<keyword evidence="2" id="KW-1185">Reference proteome</keyword>
<dbReference type="AlphaFoldDB" id="A0A840UDL9"/>
<evidence type="ECO:0000313" key="1">
    <source>
        <dbReference type="EMBL" id="MBB5320545.1"/>
    </source>
</evidence>